<dbReference type="SUPFAM" id="SSF51735">
    <property type="entry name" value="NAD(P)-binding Rossmann-fold domains"/>
    <property type="match status" value="1"/>
</dbReference>
<dbReference type="PROSITE" id="PS00061">
    <property type="entry name" value="ADH_SHORT"/>
    <property type="match status" value="1"/>
</dbReference>
<dbReference type="GO" id="GO:0048038">
    <property type="term" value="F:quinone binding"/>
    <property type="evidence" value="ECO:0007669"/>
    <property type="project" value="TreeGrafter"/>
</dbReference>
<keyword evidence="5" id="KW-1185">Reference proteome</keyword>
<evidence type="ECO:0000313" key="4">
    <source>
        <dbReference type="EMBL" id="KUJ23128.1"/>
    </source>
</evidence>
<proteinExistence type="inferred from homology"/>
<dbReference type="AlphaFoldDB" id="A0A194XSF4"/>
<evidence type="ECO:0000256" key="3">
    <source>
        <dbReference type="ARBA" id="ARBA00023002"/>
    </source>
</evidence>
<dbReference type="Gene3D" id="3.40.50.720">
    <property type="entry name" value="NAD(P)-binding Rossmann-like Domain"/>
    <property type="match status" value="1"/>
</dbReference>
<dbReference type="PRINTS" id="PR00081">
    <property type="entry name" value="GDHRDH"/>
</dbReference>
<dbReference type="Proteomes" id="UP000070700">
    <property type="component" value="Unassembled WGS sequence"/>
</dbReference>
<dbReference type="PANTHER" id="PTHR42760:SF133">
    <property type="entry name" value="3-OXOACYL-[ACYL-CARRIER-PROTEIN] REDUCTASE"/>
    <property type="match status" value="1"/>
</dbReference>
<dbReference type="PANTHER" id="PTHR42760">
    <property type="entry name" value="SHORT-CHAIN DEHYDROGENASES/REDUCTASES FAMILY MEMBER"/>
    <property type="match status" value="1"/>
</dbReference>
<dbReference type="STRING" id="149040.A0A194XSF4"/>
<dbReference type="InterPro" id="IPR020904">
    <property type="entry name" value="Sc_DH/Rdtase_CS"/>
</dbReference>
<dbReference type="InterPro" id="IPR036291">
    <property type="entry name" value="NAD(P)-bd_dom_sf"/>
</dbReference>
<dbReference type="KEGG" id="psco:LY89DRAFT_754782"/>
<dbReference type="PRINTS" id="PR00080">
    <property type="entry name" value="SDRFAMILY"/>
</dbReference>
<evidence type="ECO:0000256" key="2">
    <source>
        <dbReference type="ARBA" id="ARBA00022857"/>
    </source>
</evidence>
<dbReference type="GO" id="GO:0006633">
    <property type="term" value="P:fatty acid biosynthetic process"/>
    <property type="evidence" value="ECO:0007669"/>
    <property type="project" value="TreeGrafter"/>
</dbReference>
<dbReference type="Pfam" id="PF13561">
    <property type="entry name" value="adh_short_C2"/>
    <property type="match status" value="1"/>
</dbReference>
<keyword evidence="2" id="KW-0521">NADP</keyword>
<keyword evidence="3" id="KW-0560">Oxidoreductase</keyword>
<evidence type="ECO:0000256" key="1">
    <source>
        <dbReference type="ARBA" id="ARBA00006484"/>
    </source>
</evidence>
<name>A0A194XSF4_MOLSC</name>
<comment type="similarity">
    <text evidence="1">Belongs to the short-chain dehydrogenases/reductases (SDR) family.</text>
</comment>
<dbReference type="RefSeq" id="XP_018077483.1">
    <property type="nucleotide sequence ID" value="XM_018221335.1"/>
</dbReference>
<dbReference type="InterPro" id="IPR002347">
    <property type="entry name" value="SDR_fam"/>
</dbReference>
<accession>A0A194XSF4</accession>
<dbReference type="GeneID" id="28831061"/>
<organism evidence="4 5">
    <name type="scientific">Mollisia scopiformis</name>
    <name type="common">Conifer needle endophyte fungus</name>
    <name type="synonym">Phialocephala scopiformis</name>
    <dbReference type="NCBI Taxonomy" id="149040"/>
    <lineage>
        <taxon>Eukaryota</taxon>
        <taxon>Fungi</taxon>
        <taxon>Dikarya</taxon>
        <taxon>Ascomycota</taxon>
        <taxon>Pezizomycotina</taxon>
        <taxon>Leotiomycetes</taxon>
        <taxon>Helotiales</taxon>
        <taxon>Mollisiaceae</taxon>
        <taxon>Mollisia</taxon>
    </lineage>
</organism>
<sequence>MHALLYHSSYRRCLARIACSRCHGSHLSFKRQFSRSAFLNGHSAHNPEPIAPSLKGKSCIITGASRGIGAEIARRFAKEGVECILVGRNEKSLYGIKDELIVGDEMEHRVVVGDVGDMDFWKGMKKEVYQKKVHILVNAAGVTHYSPLFITSPSLLEEVLRTNLMGTMMACRTVGKNMMASRGGCIINVASLLGMKGGKGSAAYAASKAGVIGLTRALAAELGEKNVRVNVIVPGYVETDMTEGMSSDARSEAINAIPLKRFGQPSEIAHAAVFLAANTYANNCVLNLDGGLSAI</sequence>
<dbReference type="GO" id="GO:0016616">
    <property type="term" value="F:oxidoreductase activity, acting on the CH-OH group of donors, NAD or NADP as acceptor"/>
    <property type="evidence" value="ECO:0007669"/>
    <property type="project" value="TreeGrafter"/>
</dbReference>
<reference evidence="4 5" key="1">
    <citation type="submission" date="2015-10" db="EMBL/GenBank/DDBJ databases">
        <title>Full genome of DAOMC 229536 Phialocephala scopiformis, a fungal endophyte of spruce producing the potent anti-insectan compound rugulosin.</title>
        <authorList>
            <consortium name="DOE Joint Genome Institute"/>
            <person name="Walker A.K."/>
            <person name="Frasz S.L."/>
            <person name="Seifert K.A."/>
            <person name="Miller J.D."/>
            <person name="Mondo S.J."/>
            <person name="Labutti K."/>
            <person name="Lipzen A."/>
            <person name="Dockter R."/>
            <person name="Kennedy M."/>
            <person name="Grigoriev I.V."/>
            <person name="Spatafora J.W."/>
        </authorList>
    </citation>
    <scope>NUCLEOTIDE SEQUENCE [LARGE SCALE GENOMIC DNA]</scope>
    <source>
        <strain evidence="4 5">CBS 120377</strain>
    </source>
</reference>
<dbReference type="FunFam" id="3.40.50.720:FF:000173">
    <property type="entry name" value="3-oxoacyl-[acyl-carrier protein] reductase"/>
    <property type="match status" value="1"/>
</dbReference>
<dbReference type="OrthoDB" id="1669814at2759"/>
<protein>
    <submittedName>
        <fullName evidence="4">NAD(P)-binding protein</fullName>
    </submittedName>
</protein>
<dbReference type="FunCoup" id="A0A194XSF4">
    <property type="interactions" value="167"/>
</dbReference>
<evidence type="ECO:0000313" key="5">
    <source>
        <dbReference type="Proteomes" id="UP000070700"/>
    </source>
</evidence>
<dbReference type="InParanoid" id="A0A194XSF4"/>
<gene>
    <name evidence="4" type="ORF">LY89DRAFT_754782</name>
</gene>
<dbReference type="EMBL" id="KQ947405">
    <property type="protein sequence ID" value="KUJ23128.1"/>
    <property type="molecule type" value="Genomic_DNA"/>
</dbReference>